<proteinExistence type="predicted"/>
<accession>A0ACC0WVL4</accession>
<reference evidence="1 2" key="1">
    <citation type="journal article" date="2022" name="bioRxiv">
        <title>The genome of the oomycete Peronosclerospora sorghi, a cosmopolitan pathogen of maize and sorghum, is inflated with dispersed pseudogenes.</title>
        <authorList>
            <person name="Fletcher K."/>
            <person name="Martin F."/>
            <person name="Isakeit T."/>
            <person name="Cavanaugh K."/>
            <person name="Magill C."/>
            <person name="Michelmore R."/>
        </authorList>
    </citation>
    <scope>NUCLEOTIDE SEQUENCE [LARGE SCALE GENOMIC DNA]</scope>
    <source>
        <strain evidence="1">P6</strain>
    </source>
</reference>
<protein>
    <submittedName>
        <fullName evidence="1">Uncharacterized protein</fullName>
    </submittedName>
</protein>
<evidence type="ECO:0000313" key="1">
    <source>
        <dbReference type="EMBL" id="KAI9922437.1"/>
    </source>
</evidence>
<keyword evidence="2" id="KW-1185">Reference proteome</keyword>
<evidence type="ECO:0000313" key="2">
    <source>
        <dbReference type="Proteomes" id="UP001163321"/>
    </source>
</evidence>
<sequence length="305" mass="31752">MAASTPNDAAAPSRPLDVLLTLNDDEKSFGMSLAQVTSSGGVKWTVISSVFANSAADRAGVCKGFFGSCSVECSNRSCVPWMESVGYVVRCINDVAMEDKPVAYVASHFRKVRQAKLTLDVGESGGTCNTSTTRGKGGKVTTPSAFDRGHDQGQTVSSKGKAVVLSGKAIAAPGSALAVSNDAAPKQPISKLGAKAAAKSLQMQPRSKGGSPASINGASTRGKKDAGALPSAVGNTEKDMGVVNRTQEVVPRLQRSREQVETETSSSHEGMTITHPEAKTEHCSKGTKNRPRWHEVVSSTKEGTG</sequence>
<dbReference type="EMBL" id="CM047580">
    <property type="protein sequence ID" value="KAI9922437.1"/>
    <property type="molecule type" value="Genomic_DNA"/>
</dbReference>
<dbReference type="Proteomes" id="UP001163321">
    <property type="component" value="Chromosome 1"/>
</dbReference>
<name>A0ACC0WVL4_9STRA</name>
<comment type="caution">
    <text evidence="1">The sequence shown here is derived from an EMBL/GenBank/DDBJ whole genome shotgun (WGS) entry which is preliminary data.</text>
</comment>
<gene>
    <name evidence="1" type="ORF">PsorP6_000627</name>
</gene>
<organism evidence="1 2">
    <name type="scientific">Peronosclerospora sorghi</name>
    <dbReference type="NCBI Taxonomy" id="230839"/>
    <lineage>
        <taxon>Eukaryota</taxon>
        <taxon>Sar</taxon>
        <taxon>Stramenopiles</taxon>
        <taxon>Oomycota</taxon>
        <taxon>Peronosporomycetes</taxon>
        <taxon>Peronosporales</taxon>
        <taxon>Peronosporaceae</taxon>
        <taxon>Peronosclerospora</taxon>
    </lineage>
</organism>